<sequence length="69" mass="7259">MLYLICDVTLKQLLVICASLAIGNAIEPVPSPVAPEPLQEHALAHVQPAIDVAKSPFGIRFPGVLAAMV</sequence>
<comment type="caution">
    <text evidence="2">The sequence shown here is derived from an EMBL/GenBank/DDBJ whole genome shotgun (WGS) entry which is preliminary data.</text>
</comment>
<accession>A0ABN1IJ81</accession>
<protein>
    <submittedName>
        <fullName evidence="2">Uncharacterized protein</fullName>
    </submittedName>
</protein>
<reference evidence="2 3" key="1">
    <citation type="journal article" date="2019" name="Int. J. Syst. Evol. Microbiol.">
        <title>The Global Catalogue of Microorganisms (GCM) 10K type strain sequencing project: providing services to taxonomists for standard genome sequencing and annotation.</title>
        <authorList>
            <consortium name="The Broad Institute Genomics Platform"/>
            <consortium name="The Broad Institute Genome Sequencing Center for Infectious Disease"/>
            <person name="Wu L."/>
            <person name="Ma J."/>
        </authorList>
    </citation>
    <scope>NUCLEOTIDE SEQUENCE [LARGE SCALE GENOMIC DNA]</scope>
    <source>
        <strain evidence="2 3">JCM 15421</strain>
    </source>
</reference>
<evidence type="ECO:0000313" key="3">
    <source>
        <dbReference type="Proteomes" id="UP001501523"/>
    </source>
</evidence>
<organism evidence="2 3">
    <name type="scientific">Dokdonella soli</name>
    <dbReference type="NCBI Taxonomy" id="529810"/>
    <lineage>
        <taxon>Bacteria</taxon>
        <taxon>Pseudomonadati</taxon>
        <taxon>Pseudomonadota</taxon>
        <taxon>Gammaproteobacteria</taxon>
        <taxon>Lysobacterales</taxon>
        <taxon>Rhodanobacteraceae</taxon>
        <taxon>Dokdonella</taxon>
    </lineage>
</organism>
<feature type="chain" id="PRO_5045431203" evidence="1">
    <location>
        <begin position="22"/>
        <end position="69"/>
    </location>
</feature>
<dbReference type="Proteomes" id="UP001501523">
    <property type="component" value="Unassembled WGS sequence"/>
</dbReference>
<evidence type="ECO:0000313" key="2">
    <source>
        <dbReference type="EMBL" id="GAA0715217.1"/>
    </source>
</evidence>
<feature type="signal peptide" evidence="1">
    <location>
        <begin position="1"/>
        <end position="21"/>
    </location>
</feature>
<evidence type="ECO:0000256" key="1">
    <source>
        <dbReference type="SAM" id="SignalP"/>
    </source>
</evidence>
<proteinExistence type="predicted"/>
<name>A0ABN1IJ81_9GAMM</name>
<keyword evidence="1" id="KW-0732">Signal</keyword>
<gene>
    <name evidence="2" type="ORF">GCM10009105_20500</name>
</gene>
<keyword evidence="3" id="KW-1185">Reference proteome</keyword>
<dbReference type="EMBL" id="BAAAEU010000008">
    <property type="protein sequence ID" value="GAA0715217.1"/>
    <property type="molecule type" value="Genomic_DNA"/>
</dbReference>